<gene>
    <name evidence="2" type="ORF">DPC56_02970</name>
</gene>
<dbReference type="SUPFAM" id="SSF51395">
    <property type="entry name" value="FMN-linked oxidoreductases"/>
    <property type="match status" value="1"/>
</dbReference>
<dbReference type="InterPro" id="IPR005270">
    <property type="entry name" value="tRNA_dU_NifR3-rel"/>
</dbReference>
<dbReference type="AlphaFoldDB" id="A0A328PB06"/>
<protein>
    <recommendedName>
        <fullName evidence="1">DUS-like FMN-binding domain-containing protein</fullName>
    </recommendedName>
</protein>
<sequence length="237" mass="25955">MAGISNARFCLKLIPYGFNMVTLGGYNADKPTVRAAKKIIERGRLEFDFSADELPTIIQEEASLIKNNADVMVSVNLRSVSPDPVIEISRIKEVDVVEINAHCRQEELTSIGCGQALLMNPERLEDFTKEVAKKSDSKVSVKIRGNIPGVDELEIAKVLDNSGVDYIHLDAMKPGFNYADLKLVNRVSKVIEHAALIGNNSIRDLESARRMLNAGADGISIARAAMNGKLSFNLSLL</sequence>
<proteinExistence type="predicted"/>
<dbReference type="InterPro" id="IPR035587">
    <property type="entry name" value="DUS-like_FMN-bd"/>
</dbReference>
<name>A0A328PB06_9EURY</name>
<organism evidence="2 3">
    <name type="scientific">Methanothermobacter tenebrarum</name>
    <dbReference type="NCBI Taxonomy" id="680118"/>
    <lineage>
        <taxon>Archaea</taxon>
        <taxon>Methanobacteriati</taxon>
        <taxon>Methanobacteriota</taxon>
        <taxon>Methanomada group</taxon>
        <taxon>Methanobacteria</taxon>
        <taxon>Methanobacteriales</taxon>
        <taxon>Methanobacteriaceae</taxon>
        <taxon>Methanothermobacter</taxon>
    </lineage>
</organism>
<feature type="domain" description="DUS-like FMN-binding" evidence="1">
    <location>
        <begin position="63"/>
        <end position="227"/>
    </location>
</feature>
<accession>A0A328PB06</accession>
<dbReference type="NCBIfam" id="TIGR00736">
    <property type="entry name" value="nifR3_rel_arch"/>
    <property type="match status" value="1"/>
</dbReference>
<keyword evidence="3" id="KW-1185">Reference proteome</keyword>
<evidence type="ECO:0000313" key="2">
    <source>
        <dbReference type="EMBL" id="RAO79459.1"/>
    </source>
</evidence>
<dbReference type="PANTHER" id="PTHR11082:SF36">
    <property type="entry name" value="DUS-LIKE FMN-BINDING DOMAIN-CONTAINING PROTEIN"/>
    <property type="match status" value="1"/>
</dbReference>
<dbReference type="Proteomes" id="UP000249782">
    <property type="component" value="Unassembled WGS sequence"/>
</dbReference>
<dbReference type="InterPro" id="IPR013785">
    <property type="entry name" value="Aldolase_TIM"/>
</dbReference>
<comment type="caution">
    <text evidence="2">The sequence shown here is derived from an EMBL/GenBank/DDBJ whole genome shotgun (WGS) entry which is preliminary data.</text>
</comment>
<dbReference type="RefSeq" id="WP_112093747.1">
    <property type="nucleotide sequence ID" value="NZ_QLOE01000003.1"/>
</dbReference>
<reference evidence="2 3" key="1">
    <citation type="submission" date="2018-06" db="EMBL/GenBank/DDBJ databases">
        <title>Draft genome sequence of hyperthermophilic methanogen Methanothermobacter tenebrarum sp. MCM-B 1447.</title>
        <authorList>
            <person name="Pore S.D."/>
            <person name="Dagar S."/>
            <person name="Dhakephalkar P.K."/>
        </authorList>
    </citation>
    <scope>NUCLEOTIDE SEQUENCE [LARGE SCALE GENOMIC DNA]</scope>
    <source>
        <strain evidence="2 3">MCM B 1447</strain>
    </source>
</reference>
<dbReference type="OrthoDB" id="145053at2157"/>
<dbReference type="PANTHER" id="PTHR11082">
    <property type="entry name" value="TRNA-DIHYDROURIDINE SYNTHASE"/>
    <property type="match status" value="1"/>
</dbReference>
<dbReference type="Pfam" id="PF01207">
    <property type="entry name" value="Dus"/>
    <property type="match status" value="1"/>
</dbReference>
<dbReference type="Gene3D" id="3.20.20.70">
    <property type="entry name" value="Aldolase class I"/>
    <property type="match status" value="1"/>
</dbReference>
<evidence type="ECO:0000259" key="1">
    <source>
        <dbReference type="Pfam" id="PF01207"/>
    </source>
</evidence>
<dbReference type="EMBL" id="QLOE01000003">
    <property type="protein sequence ID" value="RAO79459.1"/>
    <property type="molecule type" value="Genomic_DNA"/>
</dbReference>
<evidence type="ECO:0000313" key="3">
    <source>
        <dbReference type="Proteomes" id="UP000249782"/>
    </source>
</evidence>